<gene>
    <name evidence="2" type="ORF">QE152_g25313</name>
</gene>
<dbReference type="Proteomes" id="UP001458880">
    <property type="component" value="Unassembled WGS sequence"/>
</dbReference>
<feature type="compositionally biased region" description="Basic and acidic residues" evidence="1">
    <location>
        <begin position="38"/>
        <end position="48"/>
    </location>
</feature>
<accession>A0AAW1K253</accession>
<evidence type="ECO:0000256" key="1">
    <source>
        <dbReference type="SAM" id="MobiDB-lite"/>
    </source>
</evidence>
<dbReference type="EMBL" id="JASPKY010000275">
    <property type="protein sequence ID" value="KAK9711705.1"/>
    <property type="molecule type" value="Genomic_DNA"/>
</dbReference>
<sequence>MKSDKEKGKISIHRDVAFAKTRNKTINEPSRYVDIGMDEEKPNEKVEENENEIENEEQENKSLSEIVKEESETEEEQTMKRQNIKEYHGTGSVEDKPKDGRIPKVMKIHKKYLKVETLPNRRKSLRGLAINTATATRTSSMPVFCANLYLLVITKTFAASQRT</sequence>
<feature type="region of interest" description="Disordered" evidence="1">
    <location>
        <begin position="19"/>
        <end position="102"/>
    </location>
</feature>
<feature type="compositionally biased region" description="Basic and acidic residues" evidence="1">
    <location>
        <begin position="58"/>
        <end position="70"/>
    </location>
</feature>
<evidence type="ECO:0000313" key="2">
    <source>
        <dbReference type="EMBL" id="KAK9711705.1"/>
    </source>
</evidence>
<organism evidence="2 3">
    <name type="scientific">Popillia japonica</name>
    <name type="common">Japanese beetle</name>
    <dbReference type="NCBI Taxonomy" id="7064"/>
    <lineage>
        <taxon>Eukaryota</taxon>
        <taxon>Metazoa</taxon>
        <taxon>Ecdysozoa</taxon>
        <taxon>Arthropoda</taxon>
        <taxon>Hexapoda</taxon>
        <taxon>Insecta</taxon>
        <taxon>Pterygota</taxon>
        <taxon>Neoptera</taxon>
        <taxon>Endopterygota</taxon>
        <taxon>Coleoptera</taxon>
        <taxon>Polyphaga</taxon>
        <taxon>Scarabaeiformia</taxon>
        <taxon>Scarabaeidae</taxon>
        <taxon>Rutelinae</taxon>
        <taxon>Popillia</taxon>
    </lineage>
</organism>
<name>A0AAW1K253_POPJA</name>
<proteinExistence type="predicted"/>
<keyword evidence="3" id="KW-1185">Reference proteome</keyword>
<protein>
    <submittedName>
        <fullName evidence="2">Uncharacterized protein</fullName>
    </submittedName>
</protein>
<comment type="caution">
    <text evidence="2">The sequence shown here is derived from an EMBL/GenBank/DDBJ whole genome shotgun (WGS) entry which is preliminary data.</text>
</comment>
<reference evidence="2 3" key="1">
    <citation type="journal article" date="2024" name="BMC Genomics">
        <title>De novo assembly and annotation of Popillia japonica's genome with initial clues to its potential as an invasive pest.</title>
        <authorList>
            <person name="Cucini C."/>
            <person name="Boschi S."/>
            <person name="Funari R."/>
            <person name="Cardaioli E."/>
            <person name="Iannotti N."/>
            <person name="Marturano G."/>
            <person name="Paoli F."/>
            <person name="Bruttini M."/>
            <person name="Carapelli A."/>
            <person name="Frati F."/>
            <person name="Nardi F."/>
        </authorList>
    </citation>
    <scope>NUCLEOTIDE SEQUENCE [LARGE SCALE GENOMIC DNA]</scope>
    <source>
        <strain evidence="2">DMR45628</strain>
    </source>
</reference>
<dbReference type="AlphaFoldDB" id="A0AAW1K253"/>
<evidence type="ECO:0000313" key="3">
    <source>
        <dbReference type="Proteomes" id="UP001458880"/>
    </source>
</evidence>
<feature type="compositionally biased region" description="Basic and acidic residues" evidence="1">
    <location>
        <begin position="77"/>
        <end position="102"/>
    </location>
</feature>